<dbReference type="Pfam" id="PF00561">
    <property type="entry name" value="Abhydrolase_1"/>
    <property type="match status" value="1"/>
</dbReference>
<protein>
    <recommendedName>
        <fullName evidence="3">AB hydrolase-1 domain-containing protein</fullName>
    </recommendedName>
</protein>
<evidence type="ECO:0000313" key="4">
    <source>
        <dbReference type="EMBL" id="VUC28396.1"/>
    </source>
</evidence>
<dbReference type="Proteomes" id="UP000766486">
    <property type="component" value="Unassembled WGS sequence"/>
</dbReference>
<comment type="similarity">
    <text evidence="1">Belongs to the peptidase S33 family.</text>
</comment>
<dbReference type="InterPro" id="IPR000073">
    <property type="entry name" value="AB_hydrolase_1"/>
</dbReference>
<dbReference type="EMBL" id="CABFNS010000784">
    <property type="protein sequence ID" value="VUC28396.1"/>
    <property type="molecule type" value="Genomic_DNA"/>
</dbReference>
<dbReference type="Gene3D" id="3.40.50.1820">
    <property type="entry name" value="alpha/beta hydrolase"/>
    <property type="match status" value="1"/>
</dbReference>
<dbReference type="InterPro" id="IPR029058">
    <property type="entry name" value="AB_hydrolase_fold"/>
</dbReference>
<feature type="domain" description="AB hydrolase-1" evidence="3">
    <location>
        <begin position="102"/>
        <end position="247"/>
    </location>
</feature>
<name>A0ABY6UCA9_BIOOC</name>
<dbReference type="SUPFAM" id="SSF53474">
    <property type="entry name" value="alpha/beta-Hydrolases"/>
    <property type="match status" value="1"/>
</dbReference>
<organism evidence="4 5">
    <name type="scientific">Bionectria ochroleuca</name>
    <name type="common">Gliocladium roseum</name>
    <dbReference type="NCBI Taxonomy" id="29856"/>
    <lineage>
        <taxon>Eukaryota</taxon>
        <taxon>Fungi</taxon>
        <taxon>Dikarya</taxon>
        <taxon>Ascomycota</taxon>
        <taxon>Pezizomycotina</taxon>
        <taxon>Sordariomycetes</taxon>
        <taxon>Hypocreomycetidae</taxon>
        <taxon>Hypocreales</taxon>
        <taxon>Bionectriaceae</taxon>
        <taxon>Clonostachys</taxon>
    </lineage>
</organism>
<proteinExistence type="inferred from homology"/>
<evidence type="ECO:0000259" key="3">
    <source>
        <dbReference type="Pfam" id="PF00561"/>
    </source>
</evidence>
<dbReference type="PANTHER" id="PTHR43248:SF2">
    <property type="entry name" value="PROLYL AMINOPEPTIDASE"/>
    <property type="match status" value="1"/>
</dbReference>
<dbReference type="PANTHER" id="PTHR43248">
    <property type="entry name" value="2-SUCCINYL-6-HYDROXY-2,4-CYCLOHEXADIENE-1-CARBOXYLATE SYNTHASE"/>
    <property type="match status" value="1"/>
</dbReference>
<dbReference type="PRINTS" id="PR00793">
    <property type="entry name" value="PROAMNOPTASE"/>
</dbReference>
<keyword evidence="2" id="KW-0378">Hydrolase</keyword>
<evidence type="ECO:0000313" key="5">
    <source>
        <dbReference type="Proteomes" id="UP000766486"/>
    </source>
</evidence>
<dbReference type="InterPro" id="IPR051601">
    <property type="entry name" value="Serine_prot/Carboxylest_S33"/>
</dbReference>
<comment type="caution">
    <text evidence="4">The sequence shown here is derived from an EMBL/GenBank/DDBJ whole genome shotgun (WGS) entry which is preliminary data.</text>
</comment>
<reference evidence="4 5" key="1">
    <citation type="submission" date="2019-06" db="EMBL/GenBank/DDBJ databases">
        <authorList>
            <person name="Broberg M."/>
        </authorList>
    </citation>
    <scope>NUCLEOTIDE SEQUENCE [LARGE SCALE GENOMIC DNA]</scope>
</reference>
<sequence>MTVDLDLENGLYHADQANRLNIHITMSEDTSEIPTAKLLSSKDHIVPGQYVVTELMFQVPLDYSNPSAASITLFARRATKHEVPIFPQDDPETAQTQATKPYIVYLEGGPGFGNREPQEHPITRSFISRGYQVLLLDHRGVGLSTPVSADMLKALPGGVEGQFEYLKLMRQDNTVRDCEAVRKCLTEGWPEHKSKWSTFGQSYGGFVSLSYLSLHPEGLREVFLTGGLAPVGKNADEVYRAVFPRVIKRNEAYYKKFPEDVENVRQIAAYIESKKGGVPLPSGGSLTVPRLLSIGISFGAHGGFDSVHSIILHLKTSLDQFGFLTRASLTPLEGVTPFDTNIIYAIIHEAIYCDGPGYASNWASERVGRNFDEYSWLEPLNSALRSDGPLYFSGENVFPFHFDTYPELAELKQVAEKLAKFDQWPALYDQEKLKKNTVPVYAASYIDDMYVDYEFAKDTANLVQGTKVFETNVMYHSALRAKTETVLQNLFRLRDDVID</sequence>
<gene>
    <name evidence="4" type="ORF">CLO192961_LOCUS230604</name>
</gene>
<evidence type="ECO:0000256" key="2">
    <source>
        <dbReference type="ARBA" id="ARBA00022801"/>
    </source>
</evidence>
<keyword evidence="5" id="KW-1185">Reference proteome</keyword>
<accession>A0ABY6UCA9</accession>
<dbReference type="InterPro" id="IPR002410">
    <property type="entry name" value="Peptidase_S33"/>
</dbReference>
<evidence type="ECO:0000256" key="1">
    <source>
        <dbReference type="ARBA" id="ARBA00010088"/>
    </source>
</evidence>